<accession>A0AAV2E3C2</accession>
<organism evidence="1 2">
    <name type="scientific">Linum trigynum</name>
    <dbReference type="NCBI Taxonomy" id="586398"/>
    <lineage>
        <taxon>Eukaryota</taxon>
        <taxon>Viridiplantae</taxon>
        <taxon>Streptophyta</taxon>
        <taxon>Embryophyta</taxon>
        <taxon>Tracheophyta</taxon>
        <taxon>Spermatophyta</taxon>
        <taxon>Magnoliopsida</taxon>
        <taxon>eudicotyledons</taxon>
        <taxon>Gunneridae</taxon>
        <taxon>Pentapetalae</taxon>
        <taxon>rosids</taxon>
        <taxon>fabids</taxon>
        <taxon>Malpighiales</taxon>
        <taxon>Linaceae</taxon>
        <taxon>Linum</taxon>
    </lineage>
</organism>
<name>A0AAV2E3C2_9ROSI</name>
<gene>
    <name evidence="1" type="ORF">LTRI10_LOCUS21518</name>
</gene>
<dbReference type="AlphaFoldDB" id="A0AAV2E3C2"/>
<evidence type="ECO:0000313" key="1">
    <source>
        <dbReference type="EMBL" id="CAL1380045.1"/>
    </source>
</evidence>
<sequence length="88" mass="10128">MLAKWLWRFATKRDSWWRKLIDIKYHNPSSVWQTEMVRSGFSQSGMVLSSAFPRVAADAVDFEARLSDVASLNGELGEAWLHELLLIC</sequence>
<reference evidence="1 2" key="1">
    <citation type="submission" date="2024-04" db="EMBL/GenBank/DDBJ databases">
        <authorList>
            <person name="Fracassetti M."/>
        </authorList>
    </citation>
    <scope>NUCLEOTIDE SEQUENCE [LARGE SCALE GENOMIC DNA]</scope>
</reference>
<dbReference type="Proteomes" id="UP001497516">
    <property type="component" value="Chromosome 4"/>
</dbReference>
<proteinExistence type="predicted"/>
<keyword evidence="2" id="KW-1185">Reference proteome</keyword>
<protein>
    <submittedName>
        <fullName evidence="1">Uncharacterized protein</fullName>
    </submittedName>
</protein>
<evidence type="ECO:0000313" key="2">
    <source>
        <dbReference type="Proteomes" id="UP001497516"/>
    </source>
</evidence>
<dbReference type="EMBL" id="OZ034817">
    <property type="protein sequence ID" value="CAL1380045.1"/>
    <property type="molecule type" value="Genomic_DNA"/>
</dbReference>